<reference evidence="2 3" key="1">
    <citation type="submission" date="2013-01" db="EMBL/GenBank/DDBJ databases">
        <authorList>
            <person name="Harkins D.M."/>
            <person name="Durkin A.S."/>
            <person name="Brinkac L.M."/>
            <person name="Haft D.H."/>
            <person name="Selengut J.D."/>
            <person name="Sanka R."/>
            <person name="DePew J."/>
            <person name="Purushe J."/>
            <person name="Picardeau M."/>
            <person name="Werts C."/>
            <person name="Goarant C."/>
            <person name="Vinetz J.M."/>
            <person name="Sutton G.G."/>
            <person name="Nierman W.C."/>
            <person name="Fouts D.E."/>
        </authorList>
    </citation>
    <scope>NUCLEOTIDE SEQUENCE [LARGE SCALE GENOMIC DNA]</scope>
    <source>
        <strain evidence="2 3">Verdun HP</strain>
    </source>
</reference>
<dbReference type="AlphaFoldDB" id="M6RB39"/>
<feature type="transmembrane region" description="Helical" evidence="1">
    <location>
        <begin position="6"/>
        <end position="24"/>
    </location>
</feature>
<sequence>MFRKNLGIWIGLAITINGFVFLSIQNFRGPNPSTETNFEEQLQSVQHSSESFLKTEESISEFLLYLSLGKEKETLVSSLEEIEKNLKIYVLLFPSPIAKKIQRS</sequence>
<dbReference type="EMBL" id="AHNZ02000459">
    <property type="protein sequence ID" value="EMO05362.1"/>
    <property type="molecule type" value="Genomic_DNA"/>
</dbReference>
<keyword evidence="1" id="KW-0472">Membrane</keyword>
<keyword evidence="1" id="KW-1133">Transmembrane helix</keyword>
<name>M6RB39_LEPIR</name>
<evidence type="ECO:0000256" key="1">
    <source>
        <dbReference type="SAM" id="Phobius"/>
    </source>
</evidence>
<evidence type="ECO:0000313" key="2">
    <source>
        <dbReference type="EMBL" id="EMO05362.1"/>
    </source>
</evidence>
<keyword evidence="1" id="KW-0812">Transmembrane</keyword>
<organism evidence="2 3">
    <name type="scientific">Leptospira interrogans serovar Icterohaemorrhagiae str. Verdun HP</name>
    <dbReference type="NCBI Taxonomy" id="1049910"/>
    <lineage>
        <taxon>Bacteria</taxon>
        <taxon>Pseudomonadati</taxon>
        <taxon>Spirochaetota</taxon>
        <taxon>Spirochaetia</taxon>
        <taxon>Leptospirales</taxon>
        <taxon>Leptospiraceae</taxon>
        <taxon>Leptospira</taxon>
    </lineage>
</organism>
<comment type="caution">
    <text evidence="2">The sequence shown here is derived from an EMBL/GenBank/DDBJ whole genome shotgun (WGS) entry which is preliminary data.</text>
</comment>
<protein>
    <submittedName>
        <fullName evidence="2">Uncharacterized protein</fullName>
    </submittedName>
</protein>
<dbReference type="Proteomes" id="UP000012092">
    <property type="component" value="Unassembled WGS sequence"/>
</dbReference>
<proteinExistence type="predicted"/>
<evidence type="ECO:0000313" key="3">
    <source>
        <dbReference type="Proteomes" id="UP000012092"/>
    </source>
</evidence>
<accession>M6RB39</accession>
<gene>
    <name evidence="2" type="ORF">LEP1GSC116_2582</name>
</gene>